<evidence type="ECO:0000256" key="13">
    <source>
        <dbReference type="SAM" id="Phobius"/>
    </source>
</evidence>
<evidence type="ECO:0000256" key="11">
    <source>
        <dbReference type="ARBA" id="ARBA00023273"/>
    </source>
</evidence>
<dbReference type="Ensembl" id="ENSCHIT00000014661.1">
    <property type="protein sequence ID" value="ENSCHIP00000006926.1"/>
    <property type="gene ID" value="ENSCHIG00000010596.1"/>
</dbReference>
<protein>
    <recommendedName>
        <fullName evidence="19">Catsper channel auxiliary subunit epsilon</fullName>
    </recommendedName>
</protein>
<accession>A0A452E4J1</accession>
<dbReference type="EMBL" id="LWLT01000016">
    <property type="status" value="NOT_ANNOTATED_CDS"/>
    <property type="molecule type" value="Genomic_DNA"/>
</dbReference>
<keyword evidence="8 13" id="KW-0472">Membrane</keyword>
<evidence type="ECO:0000259" key="15">
    <source>
        <dbReference type="Pfam" id="PF22849"/>
    </source>
</evidence>
<keyword evidence="11" id="KW-0966">Cell projection</keyword>
<dbReference type="AlphaFoldDB" id="A0A452E4J1"/>
<dbReference type="Proteomes" id="UP000291000">
    <property type="component" value="Chromosome 16"/>
</dbReference>
<feature type="transmembrane region" description="Helical" evidence="13">
    <location>
        <begin position="491"/>
        <end position="513"/>
    </location>
</feature>
<dbReference type="PANTHER" id="PTHR33722:SF3">
    <property type="entry name" value="CATION CHANNEL SPERM-ASSOCIATED AUXILIARY SUBUNIT EPSILON"/>
    <property type="match status" value="1"/>
</dbReference>
<comment type="subcellular location">
    <subcellularLocation>
        <location evidence="12">Cell projection</location>
        <location evidence="12">Cilium</location>
        <location evidence="12">Flagellum membrane</location>
        <topology evidence="12">Single-pass type I membrane protein</topology>
    </subcellularLocation>
</comment>
<evidence type="ECO:0000256" key="5">
    <source>
        <dbReference type="ARBA" id="ARBA00022846"/>
    </source>
</evidence>
<evidence type="ECO:0000256" key="6">
    <source>
        <dbReference type="ARBA" id="ARBA00022989"/>
    </source>
</evidence>
<dbReference type="InterPro" id="IPR053816">
    <property type="entry name" value="CATSPERE_beta-prop"/>
</dbReference>
<evidence type="ECO:0000256" key="8">
    <source>
        <dbReference type="ARBA" id="ARBA00023136"/>
    </source>
</evidence>
<reference evidence="17" key="3">
    <citation type="submission" date="2025-09" db="UniProtKB">
        <authorList>
            <consortium name="Ensembl"/>
        </authorList>
    </citation>
    <scope>IDENTIFICATION</scope>
</reference>
<feature type="domain" description="CATSPERD/E C-terminal" evidence="16">
    <location>
        <begin position="322"/>
        <end position="512"/>
    </location>
</feature>
<feature type="domain" description="CATSPERE Ig-like" evidence="15">
    <location>
        <begin position="237"/>
        <end position="312"/>
    </location>
</feature>
<keyword evidence="4" id="KW-0732">Signal</keyword>
<feature type="domain" description="CATSPERE beta-propeller" evidence="14">
    <location>
        <begin position="1"/>
        <end position="227"/>
    </location>
</feature>
<dbReference type="Pfam" id="PF22850">
    <property type="entry name" value="CATSPERD-E_C"/>
    <property type="match status" value="1"/>
</dbReference>
<dbReference type="PANTHER" id="PTHR33722">
    <property type="entry name" value="CATION CHANNEL SPERM-ASSOCIATED PROTEIN SUBUNIT DELTA-RELATED"/>
    <property type="match status" value="1"/>
</dbReference>
<proteinExistence type="inferred from homology"/>
<evidence type="ECO:0008006" key="19">
    <source>
        <dbReference type="Google" id="ProtNLM"/>
    </source>
</evidence>
<evidence type="ECO:0000256" key="12">
    <source>
        <dbReference type="ARBA" id="ARBA00037793"/>
    </source>
</evidence>
<dbReference type="Bgee" id="ENSCHIG00000010596">
    <property type="expression patterns" value="Expressed in fallopian tube"/>
</dbReference>
<dbReference type="GeneTree" id="ENSGT00940000162691"/>
<organism evidence="17 18">
    <name type="scientific">Capra hircus</name>
    <name type="common">Goat</name>
    <dbReference type="NCBI Taxonomy" id="9925"/>
    <lineage>
        <taxon>Eukaryota</taxon>
        <taxon>Metazoa</taxon>
        <taxon>Chordata</taxon>
        <taxon>Craniata</taxon>
        <taxon>Vertebrata</taxon>
        <taxon>Euteleostomi</taxon>
        <taxon>Mammalia</taxon>
        <taxon>Eutheria</taxon>
        <taxon>Laurasiatheria</taxon>
        <taxon>Artiodactyla</taxon>
        <taxon>Ruminantia</taxon>
        <taxon>Pecora</taxon>
        <taxon>Bovidae</taxon>
        <taxon>Caprinae</taxon>
        <taxon>Capra</taxon>
    </lineage>
</organism>
<comment type="similarity">
    <text evidence="1">Belongs to the CATSPERD family.</text>
</comment>
<keyword evidence="6 13" id="KW-1133">Transmembrane helix</keyword>
<evidence type="ECO:0000256" key="10">
    <source>
        <dbReference type="ARBA" id="ARBA00023180"/>
    </source>
</evidence>
<reference evidence="17" key="2">
    <citation type="submission" date="2025-08" db="UniProtKB">
        <authorList>
            <consortium name="Ensembl"/>
        </authorList>
    </citation>
    <scope>IDENTIFICATION</scope>
</reference>
<evidence type="ECO:0000259" key="14">
    <source>
        <dbReference type="Pfam" id="PF22844"/>
    </source>
</evidence>
<dbReference type="GO" id="GO:0030317">
    <property type="term" value="P:flagellated sperm motility"/>
    <property type="evidence" value="ECO:0007669"/>
    <property type="project" value="TreeGrafter"/>
</dbReference>
<dbReference type="InterPro" id="IPR053814">
    <property type="entry name" value="CATSPERD/E_C"/>
</dbReference>
<evidence type="ECO:0000256" key="7">
    <source>
        <dbReference type="ARBA" id="ARBA00023069"/>
    </source>
</evidence>
<evidence type="ECO:0000256" key="3">
    <source>
        <dbReference type="ARBA" id="ARBA00022692"/>
    </source>
</evidence>
<dbReference type="OMA" id="QLEHTEC"/>
<dbReference type="STRING" id="9925.ENSCHIP00000006926"/>
<evidence type="ECO:0000256" key="9">
    <source>
        <dbReference type="ARBA" id="ARBA00023157"/>
    </source>
</evidence>
<sequence>MAIWTENEVYLGYALLKFVKILTTEKLKGRLKTSPTATLTIHNVEYTGHPLELALLLNYCIICNTSKTIYLVIYNEDTIQWVFQDFAFDVTIDTFLIPYFLHSAMPELLLWDKHRIYYYYHNFRDTGVIQTTTEFGNLSRLSQNSIIHNVLMDYYGNIVVKMENNVMFYFKIKIKDAIKLHLWTNSTVKSLISFKPSGHIYLVYVFENGKIYAEEYPLKLEAQSITFKTKEKCPYVAFHNDIFNFFYFLDKGQNLSLWAQIVYSENIGLYIVVESYGPKILEIKDQVQYEVTSRYYSKTTSFVCVVSPRYENTGILSYLRDRPSKPLRVKYNWDKYGCPLKVNIREKFHPLVQLYNDNGYVEDVEVNFIVWEIHGRDDYSFNNTMKKSGCLNEAQTWNSMIELNKHLPLEEVWGPENYKHCFSYAIGKPGDLTQPYEIINKSNYNHLVWPLDHSGIYVFRVKILDPNYSFCNLTTIFAIETFGVIPRPNGYMVAAFVFLLMLLFLSILILSYFHYMRIYRKYIYEPLHESERKKKKN</sequence>
<keyword evidence="2" id="KW-1003">Cell membrane</keyword>
<keyword evidence="7" id="KW-0969">Cilium</keyword>
<dbReference type="InterPro" id="IPR053815">
    <property type="entry name" value="CATSPERE_Ig-like"/>
</dbReference>
<evidence type="ECO:0000256" key="1">
    <source>
        <dbReference type="ARBA" id="ARBA00010246"/>
    </source>
</evidence>
<dbReference type="Pfam" id="PF22849">
    <property type="entry name" value="CATSPERE_Ig-like"/>
    <property type="match status" value="1"/>
</dbReference>
<dbReference type="GO" id="GO:0097228">
    <property type="term" value="C:sperm principal piece"/>
    <property type="evidence" value="ECO:0007669"/>
    <property type="project" value="TreeGrafter"/>
</dbReference>
<evidence type="ECO:0000259" key="16">
    <source>
        <dbReference type="Pfam" id="PF22850"/>
    </source>
</evidence>
<dbReference type="GO" id="GO:0048240">
    <property type="term" value="P:sperm capacitation"/>
    <property type="evidence" value="ECO:0007669"/>
    <property type="project" value="TreeGrafter"/>
</dbReference>
<evidence type="ECO:0000256" key="4">
    <source>
        <dbReference type="ARBA" id="ARBA00022729"/>
    </source>
</evidence>
<keyword evidence="3 13" id="KW-0812">Transmembrane</keyword>
<dbReference type="GO" id="GO:0036128">
    <property type="term" value="C:CatSper complex"/>
    <property type="evidence" value="ECO:0007669"/>
    <property type="project" value="InterPro"/>
</dbReference>
<reference evidence="17 18" key="1">
    <citation type="submission" date="2016-04" db="EMBL/GenBank/DDBJ databases">
        <title>Polished mammalian reference genomes with single-molecule sequencing and chromosome conformation capture applied to the Capra hircus genome.</title>
        <authorList>
            <person name="Bickhart D.M."/>
            <person name="Koren S."/>
            <person name="Rosen B."/>
            <person name="Hastie A."/>
            <person name="Liachko I."/>
            <person name="Sullivan S.T."/>
            <person name="Burton J."/>
            <person name="Sayre B.L."/>
            <person name="Huson H.J."/>
            <person name="Lee J."/>
            <person name="Lam E."/>
            <person name="Kelley C.M."/>
            <person name="Hutchison J.L."/>
            <person name="Zhou Y."/>
            <person name="Sun J."/>
            <person name="Crisa A."/>
            <person name="Schwartz J.C."/>
            <person name="Hammond J.A."/>
            <person name="Schroeder S.G."/>
            <person name="Liu G.E."/>
            <person name="Dunham M."/>
            <person name="Shendure J."/>
            <person name="Sonstegard T.S."/>
            <person name="Phillippy A.M."/>
            <person name="Van Tassell C.P."/>
            <person name="Smith T.P."/>
        </authorList>
    </citation>
    <scope>NUCLEOTIDE SEQUENCE [LARGE SCALE GENOMIC DNA]</scope>
</reference>
<keyword evidence="10" id="KW-0325">Glycoprotein</keyword>
<name>A0A452E4J1_CAPHI</name>
<dbReference type="InterPro" id="IPR028751">
    <property type="entry name" value="CATSPERD/E"/>
</dbReference>
<dbReference type="Pfam" id="PF22844">
    <property type="entry name" value="Beta-prop_CATSPERE"/>
    <property type="match status" value="1"/>
</dbReference>
<evidence type="ECO:0000256" key="2">
    <source>
        <dbReference type="ARBA" id="ARBA00022475"/>
    </source>
</evidence>
<keyword evidence="9" id="KW-1015">Disulfide bond</keyword>
<keyword evidence="18" id="KW-1185">Reference proteome</keyword>
<evidence type="ECO:0000313" key="17">
    <source>
        <dbReference type="Ensembl" id="ENSCHIP00000006926.1"/>
    </source>
</evidence>
<evidence type="ECO:0000313" key="18">
    <source>
        <dbReference type="Proteomes" id="UP000291000"/>
    </source>
</evidence>
<keyword evidence="5" id="KW-0282">Flagellum</keyword>